<name>A0A8S9IN10_BRACR</name>
<protein>
    <submittedName>
        <fullName evidence="1">Uncharacterized protein</fullName>
    </submittedName>
</protein>
<dbReference type="EMBL" id="QGKY02001015">
    <property type="protein sequence ID" value="KAF2570915.1"/>
    <property type="molecule type" value="Genomic_DNA"/>
</dbReference>
<accession>A0A8S9IN10</accession>
<proteinExistence type="predicted"/>
<evidence type="ECO:0000313" key="1">
    <source>
        <dbReference type="EMBL" id="KAF2570915.1"/>
    </source>
</evidence>
<organism evidence="1">
    <name type="scientific">Brassica cretica</name>
    <name type="common">Mustard</name>
    <dbReference type="NCBI Taxonomy" id="69181"/>
    <lineage>
        <taxon>Eukaryota</taxon>
        <taxon>Viridiplantae</taxon>
        <taxon>Streptophyta</taxon>
        <taxon>Embryophyta</taxon>
        <taxon>Tracheophyta</taxon>
        <taxon>Spermatophyta</taxon>
        <taxon>Magnoliopsida</taxon>
        <taxon>eudicotyledons</taxon>
        <taxon>Gunneridae</taxon>
        <taxon>Pentapetalae</taxon>
        <taxon>rosids</taxon>
        <taxon>malvids</taxon>
        <taxon>Brassicales</taxon>
        <taxon>Brassicaceae</taxon>
        <taxon>Brassiceae</taxon>
        <taxon>Brassica</taxon>
    </lineage>
</organism>
<comment type="caution">
    <text evidence="1">The sequence shown here is derived from an EMBL/GenBank/DDBJ whole genome shotgun (WGS) entry which is preliminary data.</text>
</comment>
<sequence>MVSREVFFSVLAVTSGGGDLADAIESLRLRNHLSRDVCGEEVFEWLVSGEFWRFGRRLGGELHAAADLFVARVSMFGLWTIFRL</sequence>
<gene>
    <name evidence="1" type="ORF">F2Q70_00006622</name>
</gene>
<reference evidence="1" key="1">
    <citation type="submission" date="2019-12" db="EMBL/GenBank/DDBJ databases">
        <title>Genome sequencing and annotation of Brassica cretica.</title>
        <authorList>
            <person name="Studholme D.J."/>
            <person name="Sarris P.F."/>
        </authorList>
    </citation>
    <scope>NUCLEOTIDE SEQUENCE</scope>
    <source>
        <strain evidence="1">PFS-102/07</strain>
        <tissue evidence="1">Leaf</tissue>
    </source>
</reference>
<dbReference type="AlphaFoldDB" id="A0A8S9IN10"/>